<accession>A0A7X1GHQ5</accession>
<reference evidence="2 3" key="1">
    <citation type="submission" date="2020-08" db="EMBL/GenBank/DDBJ databases">
        <title>Pseudomonas sp. nov.</title>
        <authorList>
            <person name="Gieschler S."/>
            <person name="Fiedler G."/>
            <person name="Brinks E."/>
            <person name="Boehnlein C."/>
            <person name="Franz C.M.A.P."/>
            <person name="Kabisch J."/>
        </authorList>
    </citation>
    <scope>NUCLEOTIDE SEQUENCE [LARGE SCALE GENOMIC DNA]</scope>
    <source>
        <strain evidence="2 3">MBT-1</strain>
    </source>
</reference>
<name>A0A7X1GHQ5_9PSED</name>
<gene>
    <name evidence="2" type="ORF">H7995_22675</name>
</gene>
<proteinExistence type="predicted"/>
<feature type="compositionally biased region" description="Acidic residues" evidence="1">
    <location>
        <begin position="227"/>
        <end position="240"/>
    </location>
</feature>
<organism evidence="2 3">
    <name type="scientific">Pseudomonas kielensis</name>
    <dbReference type="NCBI Taxonomy" id="2762577"/>
    <lineage>
        <taxon>Bacteria</taxon>
        <taxon>Pseudomonadati</taxon>
        <taxon>Pseudomonadota</taxon>
        <taxon>Gammaproteobacteria</taxon>
        <taxon>Pseudomonadales</taxon>
        <taxon>Pseudomonadaceae</taxon>
        <taxon>Pseudomonas</taxon>
    </lineage>
</organism>
<dbReference type="EMBL" id="JACMYG010000030">
    <property type="protein sequence ID" value="MBC2692599.1"/>
    <property type="molecule type" value="Genomic_DNA"/>
</dbReference>
<dbReference type="AlphaFoldDB" id="A0A7X1GHQ5"/>
<protein>
    <submittedName>
        <fullName evidence="2">Uncharacterized protein</fullName>
    </submittedName>
</protein>
<feature type="region of interest" description="Disordered" evidence="1">
    <location>
        <begin position="221"/>
        <end position="249"/>
    </location>
</feature>
<sequence>MPRASSCLPRLIRLAWGHDRLEVDDPIWIAKIVQEMAQNRHPADDDCVRLFEPHSRRLERLDASLEASGFSSRYVDPEATPNQAGYQVPEEQGPVAAEALRVFLGLEMPVALNFTDFRGRSEHRMSAVHSAFRLCRDYIMPDELNLCWMFSGYQLYANHQIGTAQYRPYPTEDRGHIERRLLNGQWVRLGFDGASTPPAGRHWSWNRRTFVLAASGIQRVGGGDSDLAPEYDDNEGDAEDGIPPSQEAI</sequence>
<dbReference type="RefSeq" id="WP_185818877.1">
    <property type="nucleotide sequence ID" value="NZ_JACMYG010000030.1"/>
</dbReference>
<evidence type="ECO:0000313" key="3">
    <source>
        <dbReference type="Proteomes" id="UP000526003"/>
    </source>
</evidence>
<keyword evidence="3" id="KW-1185">Reference proteome</keyword>
<comment type="caution">
    <text evidence="2">The sequence shown here is derived from an EMBL/GenBank/DDBJ whole genome shotgun (WGS) entry which is preliminary data.</text>
</comment>
<dbReference type="Proteomes" id="UP000526003">
    <property type="component" value="Unassembled WGS sequence"/>
</dbReference>
<evidence type="ECO:0000256" key="1">
    <source>
        <dbReference type="SAM" id="MobiDB-lite"/>
    </source>
</evidence>
<evidence type="ECO:0000313" key="2">
    <source>
        <dbReference type="EMBL" id="MBC2692599.1"/>
    </source>
</evidence>